<gene>
    <name evidence="2" type="ORF">P280DRAFT_519345</name>
</gene>
<keyword evidence="3" id="KW-1185">Reference proteome</keyword>
<accession>A0A6A6RWK6</accession>
<dbReference type="Proteomes" id="UP000799753">
    <property type="component" value="Unassembled WGS sequence"/>
</dbReference>
<name>A0A6A6RWK6_9PLEO</name>
<protein>
    <submittedName>
        <fullName evidence="2">Uncharacterized protein</fullName>
    </submittedName>
</protein>
<evidence type="ECO:0000313" key="2">
    <source>
        <dbReference type="EMBL" id="KAF2639141.1"/>
    </source>
</evidence>
<dbReference type="EMBL" id="MU006787">
    <property type="protein sequence ID" value="KAF2639141.1"/>
    <property type="molecule type" value="Genomic_DNA"/>
</dbReference>
<evidence type="ECO:0000256" key="1">
    <source>
        <dbReference type="SAM" id="Phobius"/>
    </source>
</evidence>
<keyword evidence="1" id="KW-1133">Transmembrane helix</keyword>
<dbReference type="AlphaFoldDB" id="A0A6A6RWK6"/>
<proteinExistence type="predicted"/>
<feature type="transmembrane region" description="Helical" evidence="1">
    <location>
        <begin position="20"/>
        <end position="44"/>
    </location>
</feature>
<keyword evidence="1" id="KW-0472">Membrane</keyword>
<keyword evidence="1" id="KW-0812">Transmembrane</keyword>
<evidence type="ECO:0000313" key="3">
    <source>
        <dbReference type="Proteomes" id="UP000799753"/>
    </source>
</evidence>
<dbReference type="OrthoDB" id="3807659at2759"/>
<organism evidence="2 3">
    <name type="scientific">Massarina eburnea CBS 473.64</name>
    <dbReference type="NCBI Taxonomy" id="1395130"/>
    <lineage>
        <taxon>Eukaryota</taxon>
        <taxon>Fungi</taxon>
        <taxon>Dikarya</taxon>
        <taxon>Ascomycota</taxon>
        <taxon>Pezizomycotina</taxon>
        <taxon>Dothideomycetes</taxon>
        <taxon>Pleosporomycetidae</taxon>
        <taxon>Pleosporales</taxon>
        <taxon>Massarineae</taxon>
        <taxon>Massarinaceae</taxon>
        <taxon>Massarina</taxon>
    </lineage>
</organism>
<sequence length="150" mass="16608">MSAEETKALEFDSQAVNTLGIVGIVGIAAVFILILVIWTVCPIVKYIHMRYVQRRVGTSSDIESQPKTELEIDGKEIHRGICELEHPGMPELDGVSVMEMWEDGCAGEICGRGIVLRCGLDGGVRKPQRAYLVKRHTCDCLGYVDEESEQ</sequence>
<reference evidence="2" key="1">
    <citation type="journal article" date="2020" name="Stud. Mycol.">
        <title>101 Dothideomycetes genomes: a test case for predicting lifestyles and emergence of pathogens.</title>
        <authorList>
            <person name="Haridas S."/>
            <person name="Albert R."/>
            <person name="Binder M."/>
            <person name="Bloem J."/>
            <person name="Labutti K."/>
            <person name="Salamov A."/>
            <person name="Andreopoulos B."/>
            <person name="Baker S."/>
            <person name="Barry K."/>
            <person name="Bills G."/>
            <person name="Bluhm B."/>
            <person name="Cannon C."/>
            <person name="Castanera R."/>
            <person name="Culley D."/>
            <person name="Daum C."/>
            <person name="Ezra D."/>
            <person name="Gonzalez J."/>
            <person name="Henrissat B."/>
            <person name="Kuo A."/>
            <person name="Liang C."/>
            <person name="Lipzen A."/>
            <person name="Lutzoni F."/>
            <person name="Magnuson J."/>
            <person name="Mondo S."/>
            <person name="Nolan M."/>
            <person name="Ohm R."/>
            <person name="Pangilinan J."/>
            <person name="Park H.-J."/>
            <person name="Ramirez L."/>
            <person name="Alfaro M."/>
            <person name="Sun H."/>
            <person name="Tritt A."/>
            <person name="Yoshinaga Y."/>
            <person name="Zwiers L.-H."/>
            <person name="Turgeon B."/>
            <person name="Goodwin S."/>
            <person name="Spatafora J."/>
            <person name="Crous P."/>
            <person name="Grigoriev I."/>
        </authorList>
    </citation>
    <scope>NUCLEOTIDE SEQUENCE</scope>
    <source>
        <strain evidence="2">CBS 473.64</strain>
    </source>
</reference>